<dbReference type="KEGG" id="mkc:kam1_2170"/>
<dbReference type="Proteomes" id="UP000315925">
    <property type="component" value="Chromosome"/>
</dbReference>
<sequence length="432" mass="49800">MLRYYAKRDISSNCFFFFQSLIPLFAVQKLSPLAPSPDWSRLDQFQETITRDEFVQLINTLYSPSGSFWRYTIINGNEVTIYSDTEHNELLYRLRLAPDPESQVPLKANWVSNIKTRGEEPIETKPLKGLIICLDPGHIGGKWAKMEERFFQIGSDPPVIEAELNMNVCKRAAKLLEAAGAKVVWTKKDYEPVTELRPANLRKDAIALLFPFENQDNLPYRFSDEIEKKISLTAERLFYRNAEIRARAELVDRLRPDITICVHFNADKWSEHPTREELVPKSKLVVFVNGNYSEEELVFDDQKWDMLYKLLSRTALPELEISEAVAKEMEVVWNFPPETYTHWSAAYKVGKSPYVFARNLLANRIYHSPVVFIEGPYMNSVDSYDRIIAGDYDGNKNINGKSVKSIFVEYAEIITQGIISWATSKQGIVVQE</sequence>
<name>A0A516TQ61_9BACT</name>
<gene>
    <name evidence="1" type="ORF">kam1_2170</name>
</gene>
<dbReference type="AlphaFoldDB" id="A0A516TQ61"/>
<accession>A0A516TQ61</accession>
<organism evidence="1 2">
    <name type="scientific">Methylacidiphilum kamchatkense Kam1</name>
    <dbReference type="NCBI Taxonomy" id="1202785"/>
    <lineage>
        <taxon>Bacteria</taxon>
        <taxon>Pseudomonadati</taxon>
        <taxon>Verrucomicrobiota</taxon>
        <taxon>Methylacidiphilae</taxon>
        <taxon>Methylacidiphilales</taxon>
        <taxon>Methylacidiphilaceae</taxon>
        <taxon>Methylacidiphilum (ex Ratnadevi et al. 2023)</taxon>
    </lineage>
</organism>
<dbReference type="EMBL" id="CP037899">
    <property type="protein sequence ID" value="QDQ43377.1"/>
    <property type="molecule type" value="Genomic_DNA"/>
</dbReference>
<evidence type="ECO:0000313" key="2">
    <source>
        <dbReference type="Proteomes" id="UP000315925"/>
    </source>
</evidence>
<dbReference type="Gene3D" id="3.40.630.40">
    <property type="entry name" value="Zn-dependent exopeptidases"/>
    <property type="match status" value="1"/>
</dbReference>
<evidence type="ECO:0000313" key="1">
    <source>
        <dbReference type="EMBL" id="QDQ43377.1"/>
    </source>
</evidence>
<reference evidence="2" key="1">
    <citation type="submission" date="2019-03" db="EMBL/GenBank/DDBJ databases">
        <title>Complete genome of Methylacidiphilum kamchatkense Kam1.</title>
        <authorList>
            <person name="Kruse T."/>
            <person name="Murarilal Ratnadevi C."/>
            <person name="Erikstad H.-A."/>
            <person name="Birkeland N.-K."/>
        </authorList>
    </citation>
    <scope>NUCLEOTIDE SEQUENCE [LARGE SCALE GENOMIC DNA]</scope>
    <source>
        <strain evidence="2">kam1</strain>
    </source>
</reference>
<proteinExistence type="predicted"/>
<protein>
    <submittedName>
        <fullName evidence="1">N-acetylmuramoyl-L-alanine amidase</fullName>
    </submittedName>
</protein>